<keyword evidence="1" id="KW-0472">Membrane</keyword>
<dbReference type="Proteomes" id="UP000293874">
    <property type="component" value="Unassembled WGS sequence"/>
</dbReference>
<feature type="transmembrane region" description="Helical" evidence="1">
    <location>
        <begin position="171"/>
        <end position="191"/>
    </location>
</feature>
<accession>A0A4Q7MFL5</accession>
<comment type="caution">
    <text evidence="2">The sequence shown here is derived from an EMBL/GenBank/DDBJ whole genome shotgun (WGS) entry which is preliminary data.</text>
</comment>
<keyword evidence="1" id="KW-1133">Transmembrane helix</keyword>
<proteinExistence type="predicted"/>
<dbReference type="RefSeq" id="WP_130543817.1">
    <property type="nucleotide sequence ID" value="NZ_CP042431.1"/>
</dbReference>
<dbReference type="AlphaFoldDB" id="A0A4Q7MFL5"/>
<dbReference type="OrthoDB" id="664124at2"/>
<organism evidence="2 3">
    <name type="scientific">Pseudobacter ginsenosidimutans</name>
    <dbReference type="NCBI Taxonomy" id="661488"/>
    <lineage>
        <taxon>Bacteria</taxon>
        <taxon>Pseudomonadati</taxon>
        <taxon>Bacteroidota</taxon>
        <taxon>Chitinophagia</taxon>
        <taxon>Chitinophagales</taxon>
        <taxon>Chitinophagaceae</taxon>
        <taxon>Pseudobacter</taxon>
    </lineage>
</organism>
<keyword evidence="1" id="KW-0812">Transmembrane</keyword>
<name>A0A4Q7MFL5_9BACT</name>
<evidence type="ECO:0008006" key="4">
    <source>
        <dbReference type="Google" id="ProtNLM"/>
    </source>
</evidence>
<evidence type="ECO:0000313" key="2">
    <source>
        <dbReference type="EMBL" id="RZS66924.1"/>
    </source>
</evidence>
<reference evidence="2 3" key="1">
    <citation type="submission" date="2019-02" db="EMBL/GenBank/DDBJ databases">
        <title>Genomic Encyclopedia of Type Strains, Phase IV (KMG-IV): sequencing the most valuable type-strain genomes for metagenomic binning, comparative biology and taxonomic classification.</title>
        <authorList>
            <person name="Goeker M."/>
        </authorList>
    </citation>
    <scope>NUCLEOTIDE SEQUENCE [LARGE SCALE GENOMIC DNA]</scope>
    <source>
        <strain evidence="2 3">DSM 18116</strain>
    </source>
</reference>
<protein>
    <recommendedName>
        <fullName evidence="4">CCDC81-like prokaryotic HU domain-containing protein</fullName>
    </recommendedName>
</protein>
<sequence>MTEVLTSYLLQNKSLSIPGLGTIYIERIPAQTDFVNKRILPPGYHFRFDKYFDAPDKDFFTYLAQQKDIADYEAIKWYNEWAYDLRSRLRNDNEELWPGVGSFRKDPSGEISFQSAGAIPTYEEPAPAVRIVRTHTHATMLVGDREVTKEIIHQEGEIYAEETVHREKDSWWIYALIIGAIALSAAFFHFYKKGFNISSLGNQQRIEIKK</sequence>
<dbReference type="EMBL" id="SGXA01000004">
    <property type="protein sequence ID" value="RZS66924.1"/>
    <property type="molecule type" value="Genomic_DNA"/>
</dbReference>
<gene>
    <name evidence="2" type="ORF">EV199_5308</name>
</gene>
<keyword evidence="3" id="KW-1185">Reference proteome</keyword>
<evidence type="ECO:0000313" key="3">
    <source>
        <dbReference type="Proteomes" id="UP000293874"/>
    </source>
</evidence>
<evidence type="ECO:0000256" key="1">
    <source>
        <dbReference type="SAM" id="Phobius"/>
    </source>
</evidence>